<reference evidence="1 2" key="1">
    <citation type="submission" date="2024-04" db="EMBL/GenBank/DDBJ databases">
        <title>Draft genome sequence of Pseudophaeobacter arcticus NBRC 116598.</title>
        <authorList>
            <person name="Miyakawa T."/>
            <person name="Kusuya Y."/>
            <person name="Miura T."/>
        </authorList>
    </citation>
    <scope>NUCLEOTIDE SEQUENCE [LARGE SCALE GENOMIC DNA]</scope>
    <source>
        <strain evidence="1 2">SU-CL00105</strain>
    </source>
</reference>
<proteinExistence type="predicted"/>
<dbReference type="Proteomes" id="UP001441944">
    <property type="component" value="Unassembled WGS sequence"/>
</dbReference>
<accession>A0ABQ0AHG2</accession>
<dbReference type="RefSeq" id="WP_353397186.1">
    <property type="nucleotide sequence ID" value="NZ_BAABWU010000002.1"/>
</dbReference>
<comment type="caution">
    <text evidence="1">The sequence shown here is derived from an EMBL/GenBank/DDBJ whole genome shotgun (WGS) entry which is preliminary data.</text>
</comment>
<sequence>MVVGPDFSTKVVETQQDEVEGLLNAAFPTDAEARLVRQLRADGDMLFEVQKPWEGRIGGYFALSRMRTPKGWACLAPMAVRPEWQGGRLAENTPNMEVGAEQEQAYRRPWRFGSRMLRELAGLINGVTGDLQPCLPEVIVVLGKPSFYGRCGFNLARAQKLQSPYPLSHTLILKRGVDVPEERLIYPLAFSKL</sequence>
<dbReference type="Gene3D" id="3.40.630.30">
    <property type="match status" value="1"/>
</dbReference>
<dbReference type="SUPFAM" id="SSF55729">
    <property type="entry name" value="Acyl-CoA N-acyltransferases (Nat)"/>
    <property type="match status" value="1"/>
</dbReference>
<dbReference type="InterPro" id="IPR016181">
    <property type="entry name" value="Acyl_CoA_acyltransferase"/>
</dbReference>
<name>A0ABQ0AHG2_9RHOB</name>
<organism evidence="1 2">
    <name type="scientific">Pseudophaeobacter arcticus</name>
    <dbReference type="NCBI Taxonomy" id="385492"/>
    <lineage>
        <taxon>Bacteria</taxon>
        <taxon>Pseudomonadati</taxon>
        <taxon>Pseudomonadota</taxon>
        <taxon>Alphaproteobacteria</taxon>
        <taxon>Rhodobacterales</taxon>
        <taxon>Paracoccaceae</taxon>
        <taxon>Pseudophaeobacter</taxon>
    </lineage>
</organism>
<dbReference type="CDD" id="cd04301">
    <property type="entry name" value="NAT_SF"/>
    <property type="match status" value="1"/>
</dbReference>
<evidence type="ECO:0000313" key="2">
    <source>
        <dbReference type="Proteomes" id="UP001441944"/>
    </source>
</evidence>
<evidence type="ECO:0000313" key="1">
    <source>
        <dbReference type="EMBL" id="GAA6195302.1"/>
    </source>
</evidence>
<protein>
    <recommendedName>
        <fullName evidence="3">N-acetyltransferase domain-containing protein</fullName>
    </recommendedName>
</protein>
<keyword evidence="2" id="KW-1185">Reference proteome</keyword>
<evidence type="ECO:0008006" key="3">
    <source>
        <dbReference type="Google" id="ProtNLM"/>
    </source>
</evidence>
<dbReference type="EMBL" id="BAABWU010000002">
    <property type="protein sequence ID" value="GAA6195302.1"/>
    <property type="molecule type" value="Genomic_DNA"/>
</dbReference>
<gene>
    <name evidence="1" type="ORF">NBRC116598_07460</name>
</gene>